<evidence type="ECO:0000313" key="2">
    <source>
        <dbReference type="Proteomes" id="UP001497623"/>
    </source>
</evidence>
<dbReference type="Proteomes" id="UP001497623">
    <property type="component" value="Unassembled WGS sequence"/>
</dbReference>
<reference evidence="1 2" key="1">
    <citation type="submission" date="2024-05" db="EMBL/GenBank/DDBJ databases">
        <authorList>
            <person name="Wallberg A."/>
        </authorList>
    </citation>
    <scope>NUCLEOTIDE SEQUENCE [LARGE SCALE GENOMIC DNA]</scope>
</reference>
<organism evidence="1 2">
    <name type="scientific">Meganyctiphanes norvegica</name>
    <name type="common">Northern krill</name>
    <name type="synonym">Thysanopoda norvegica</name>
    <dbReference type="NCBI Taxonomy" id="48144"/>
    <lineage>
        <taxon>Eukaryota</taxon>
        <taxon>Metazoa</taxon>
        <taxon>Ecdysozoa</taxon>
        <taxon>Arthropoda</taxon>
        <taxon>Crustacea</taxon>
        <taxon>Multicrustacea</taxon>
        <taxon>Malacostraca</taxon>
        <taxon>Eumalacostraca</taxon>
        <taxon>Eucarida</taxon>
        <taxon>Euphausiacea</taxon>
        <taxon>Euphausiidae</taxon>
        <taxon>Meganyctiphanes</taxon>
    </lineage>
</organism>
<evidence type="ECO:0000313" key="1">
    <source>
        <dbReference type="EMBL" id="CAL4243126.1"/>
    </source>
</evidence>
<sequence length="108" mass="12863">MSSMFDDQIVIGVLHDYTRDLGWMAGRNDVTLVRGKGLLAYIYDTFNFLNKYIYDTFNFLNKYSRKCNICRSVFGDERIVTSRYRLILEVDNDFFFNNTELCLKISYF</sequence>
<name>A0AAV2SS22_MEGNR</name>
<protein>
    <submittedName>
        <fullName evidence="1">Uncharacterized protein</fullName>
    </submittedName>
</protein>
<keyword evidence="2" id="KW-1185">Reference proteome</keyword>
<accession>A0AAV2SS22</accession>
<dbReference type="EMBL" id="CAXKWB010132746">
    <property type="protein sequence ID" value="CAL4243126.1"/>
    <property type="molecule type" value="Genomic_DNA"/>
</dbReference>
<dbReference type="AlphaFoldDB" id="A0AAV2SS22"/>
<comment type="caution">
    <text evidence="1">The sequence shown here is derived from an EMBL/GenBank/DDBJ whole genome shotgun (WGS) entry which is preliminary data.</text>
</comment>
<proteinExistence type="predicted"/>
<gene>
    <name evidence="1" type="ORF">MNOR_LOCUS40836</name>
</gene>